<dbReference type="AlphaFoldDB" id="A0A8J6EB65"/>
<protein>
    <submittedName>
        <fullName evidence="2">Uncharacterized protein</fullName>
    </submittedName>
</protein>
<dbReference type="Proteomes" id="UP000770717">
    <property type="component" value="Unassembled WGS sequence"/>
</dbReference>
<proteinExistence type="predicted"/>
<organism evidence="2 3">
    <name type="scientific">Eleutherodactylus coqui</name>
    <name type="common">Puerto Rican coqui</name>
    <dbReference type="NCBI Taxonomy" id="57060"/>
    <lineage>
        <taxon>Eukaryota</taxon>
        <taxon>Metazoa</taxon>
        <taxon>Chordata</taxon>
        <taxon>Craniata</taxon>
        <taxon>Vertebrata</taxon>
        <taxon>Euteleostomi</taxon>
        <taxon>Amphibia</taxon>
        <taxon>Batrachia</taxon>
        <taxon>Anura</taxon>
        <taxon>Neobatrachia</taxon>
        <taxon>Hyloidea</taxon>
        <taxon>Eleutherodactylidae</taxon>
        <taxon>Eleutherodactylinae</taxon>
        <taxon>Eleutherodactylus</taxon>
        <taxon>Eleutherodactylus</taxon>
    </lineage>
</organism>
<comment type="caution">
    <text evidence="2">The sequence shown here is derived from an EMBL/GenBank/DDBJ whole genome shotgun (WGS) entry which is preliminary data.</text>
</comment>
<name>A0A8J6EB65_ELECQ</name>
<evidence type="ECO:0000256" key="1">
    <source>
        <dbReference type="SAM" id="MobiDB-lite"/>
    </source>
</evidence>
<dbReference type="EMBL" id="WNTK01002681">
    <property type="protein sequence ID" value="KAG9465788.1"/>
    <property type="molecule type" value="Genomic_DNA"/>
</dbReference>
<sequence length="116" mass="12805">MHDGRSGKDSVDPLQPAVPRKQGTKHNSTPEHNGGRQRRGLFAAVAGHSGSNPPLMPGAVGIIRRLPLSKLFCQSYYYNSYFSCGKEMTEMIYFNLLYVFENVTASTTRQVPLASV</sequence>
<gene>
    <name evidence="2" type="ORF">GDO78_017725</name>
</gene>
<reference evidence="2" key="1">
    <citation type="thesis" date="2020" institute="ProQuest LLC" country="789 East Eisenhower Parkway, Ann Arbor, MI, USA">
        <title>Comparative Genomics and Chromosome Evolution.</title>
        <authorList>
            <person name="Mudd A.B."/>
        </authorList>
    </citation>
    <scope>NUCLEOTIDE SEQUENCE</scope>
    <source>
        <strain evidence="2">HN-11 Male</strain>
        <tissue evidence="2">Kidney and liver</tissue>
    </source>
</reference>
<accession>A0A8J6EB65</accession>
<evidence type="ECO:0000313" key="3">
    <source>
        <dbReference type="Proteomes" id="UP000770717"/>
    </source>
</evidence>
<feature type="compositionally biased region" description="Basic and acidic residues" evidence="1">
    <location>
        <begin position="1"/>
        <end position="11"/>
    </location>
</feature>
<feature type="region of interest" description="Disordered" evidence="1">
    <location>
        <begin position="1"/>
        <end position="40"/>
    </location>
</feature>
<keyword evidence="3" id="KW-1185">Reference proteome</keyword>
<evidence type="ECO:0000313" key="2">
    <source>
        <dbReference type="EMBL" id="KAG9465788.1"/>
    </source>
</evidence>